<organism evidence="10">
    <name type="scientific">Laccaria bicolor (strain S238N-H82 / ATCC MYA-4686)</name>
    <name type="common">Bicoloured deceiver</name>
    <name type="synonym">Laccaria laccata var. bicolor</name>
    <dbReference type="NCBI Taxonomy" id="486041"/>
    <lineage>
        <taxon>Eukaryota</taxon>
        <taxon>Fungi</taxon>
        <taxon>Dikarya</taxon>
        <taxon>Basidiomycota</taxon>
        <taxon>Agaricomycotina</taxon>
        <taxon>Agaricomycetes</taxon>
        <taxon>Agaricomycetidae</taxon>
        <taxon>Agaricales</taxon>
        <taxon>Agaricineae</taxon>
        <taxon>Hydnangiaceae</taxon>
        <taxon>Laccaria</taxon>
    </lineage>
</organism>
<dbReference type="GO" id="GO:0005634">
    <property type="term" value="C:nucleus"/>
    <property type="evidence" value="ECO:0007669"/>
    <property type="project" value="TreeGrafter"/>
</dbReference>
<dbReference type="InterPro" id="IPR013087">
    <property type="entry name" value="Znf_C2H2_type"/>
</dbReference>
<dbReference type="SMART" id="SM00184">
    <property type="entry name" value="RING"/>
    <property type="match status" value="1"/>
</dbReference>
<dbReference type="PANTHER" id="PTHR24409:SF434">
    <property type="entry name" value="FI01124P-RELATED"/>
    <property type="match status" value="1"/>
</dbReference>
<feature type="domain" description="RING-type" evidence="7">
    <location>
        <begin position="763"/>
        <end position="801"/>
    </location>
</feature>
<feature type="region of interest" description="Disordered" evidence="6">
    <location>
        <begin position="235"/>
        <end position="274"/>
    </location>
</feature>
<dbReference type="PANTHER" id="PTHR24409">
    <property type="entry name" value="ZINC FINGER PROTEIN 142"/>
    <property type="match status" value="1"/>
</dbReference>
<dbReference type="RefSeq" id="XP_001879844.1">
    <property type="nucleotide sequence ID" value="XM_001879809.1"/>
</dbReference>
<dbReference type="InterPro" id="IPR001841">
    <property type="entry name" value="Znf_RING"/>
</dbReference>
<evidence type="ECO:0000313" key="10">
    <source>
        <dbReference type="Proteomes" id="UP000001194"/>
    </source>
</evidence>
<dbReference type="SUPFAM" id="SSF57850">
    <property type="entry name" value="RING/U-box"/>
    <property type="match status" value="1"/>
</dbReference>
<dbReference type="PROSITE" id="PS00518">
    <property type="entry name" value="ZF_RING_1"/>
    <property type="match status" value="1"/>
</dbReference>
<proteinExistence type="predicted"/>
<keyword evidence="4" id="KW-0862">Zinc</keyword>
<dbReference type="GO" id="GO:0000981">
    <property type="term" value="F:DNA-binding transcription factor activity, RNA polymerase II-specific"/>
    <property type="evidence" value="ECO:0007669"/>
    <property type="project" value="TreeGrafter"/>
</dbReference>
<keyword evidence="3 5" id="KW-0863">Zinc-finger</keyword>
<evidence type="ECO:0000256" key="3">
    <source>
        <dbReference type="ARBA" id="ARBA00022771"/>
    </source>
</evidence>
<evidence type="ECO:0000259" key="8">
    <source>
        <dbReference type="PROSITE" id="PS50157"/>
    </source>
</evidence>
<feature type="region of interest" description="Disordered" evidence="6">
    <location>
        <begin position="705"/>
        <end position="752"/>
    </location>
</feature>
<dbReference type="OrthoDB" id="6105938at2759"/>
<keyword evidence="1" id="KW-0479">Metal-binding</keyword>
<dbReference type="Proteomes" id="UP000001194">
    <property type="component" value="Unassembled WGS sequence"/>
</dbReference>
<evidence type="ECO:0000313" key="9">
    <source>
        <dbReference type="EMBL" id="EDR09495.1"/>
    </source>
</evidence>
<feature type="domain" description="C2H2-type" evidence="8">
    <location>
        <begin position="214"/>
        <end position="237"/>
    </location>
</feature>
<evidence type="ECO:0000256" key="4">
    <source>
        <dbReference type="ARBA" id="ARBA00022833"/>
    </source>
</evidence>
<reference evidence="9 10" key="1">
    <citation type="journal article" date="2008" name="Nature">
        <title>The genome of Laccaria bicolor provides insights into mycorrhizal symbiosis.</title>
        <authorList>
            <person name="Martin F."/>
            <person name="Aerts A."/>
            <person name="Ahren D."/>
            <person name="Brun A."/>
            <person name="Danchin E.G.J."/>
            <person name="Duchaussoy F."/>
            <person name="Gibon J."/>
            <person name="Kohler A."/>
            <person name="Lindquist E."/>
            <person name="Pereda V."/>
            <person name="Salamov A."/>
            <person name="Shapiro H.J."/>
            <person name="Wuyts J."/>
            <person name="Blaudez D."/>
            <person name="Buee M."/>
            <person name="Brokstein P."/>
            <person name="Canbaeck B."/>
            <person name="Cohen D."/>
            <person name="Courty P.E."/>
            <person name="Coutinho P.M."/>
            <person name="Delaruelle C."/>
            <person name="Detter J.C."/>
            <person name="Deveau A."/>
            <person name="DiFazio S."/>
            <person name="Duplessis S."/>
            <person name="Fraissinet-Tachet L."/>
            <person name="Lucic E."/>
            <person name="Frey-Klett P."/>
            <person name="Fourrey C."/>
            <person name="Feussner I."/>
            <person name="Gay G."/>
            <person name="Grimwood J."/>
            <person name="Hoegger P.J."/>
            <person name="Jain P."/>
            <person name="Kilaru S."/>
            <person name="Labbe J."/>
            <person name="Lin Y.C."/>
            <person name="Legue V."/>
            <person name="Le Tacon F."/>
            <person name="Marmeisse R."/>
            <person name="Melayah D."/>
            <person name="Montanini B."/>
            <person name="Muratet M."/>
            <person name="Nehls U."/>
            <person name="Niculita-Hirzel H."/>
            <person name="Oudot-Le Secq M.P."/>
            <person name="Peter M."/>
            <person name="Quesneville H."/>
            <person name="Rajashekar B."/>
            <person name="Reich M."/>
            <person name="Rouhier N."/>
            <person name="Schmutz J."/>
            <person name="Yin T."/>
            <person name="Chalot M."/>
            <person name="Henrissat B."/>
            <person name="Kuees U."/>
            <person name="Lucas S."/>
            <person name="Van de Peer Y."/>
            <person name="Podila G.K."/>
            <person name="Polle A."/>
            <person name="Pukkila P.J."/>
            <person name="Richardson P.M."/>
            <person name="Rouze P."/>
            <person name="Sanders I.R."/>
            <person name="Stajich J.E."/>
            <person name="Tunlid A."/>
            <person name="Tuskan G."/>
            <person name="Grigoriev I.V."/>
        </authorList>
    </citation>
    <scope>NUCLEOTIDE SEQUENCE [LARGE SCALE GENOMIC DNA]</scope>
    <source>
        <strain evidence="10">S238N-H82 / ATCC MYA-4686</strain>
    </source>
</reference>
<evidence type="ECO:0000256" key="2">
    <source>
        <dbReference type="ARBA" id="ARBA00022737"/>
    </source>
</evidence>
<evidence type="ECO:0000256" key="6">
    <source>
        <dbReference type="SAM" id="MobiDB-lite"/>
    </source>
</evidence>
<dbReference type="SMART" id="SM00355">
    <property type="entry name" value="ZnF_C2H2"/>
    <property type="match status" value="6"/>
</dbReference>
<dbReference type="InterPro" id="IPR013083">
    <property type="entry name" value="Znf_RING/FYVE/PHD"/>
</dbReference>
<name>B0D7Z9_LACBS</name>
<feature type="region of interest" description="Disordered" evidence="6">
    <location>
        <begin position="681"/>
        <end position="700"/>
    </location>
</feature>
<feature type="region of interest" description="Disordered" evidence="6">
    <location>
        <begin position="549"/>
        <end position="578"/>
    </location>
</feature>
<keyword evidence="2" id="KW-0677">Repeat</keyword>
<dbReference type="KEGG" id="lbc:LACBIDRAFT_293969"/>
<dbReference type="STRING" id="486041.B0D7Z9"/>
<feature type="domain" description="C2H2-type" evidence="8">
    <location>
        <begin position="162"/>
        <end position="185"/>
    </location>
</feature>
<dbReference type="PROSITE" id="PS50089">
    <property type="entry name" value="ZF_RING_2"/>
    <property type="match status" value="1"/>
</dbReference>
<dbReference type="EMBL" id="DS547099">
    <property type="protein sequence ID" value="EDR09495.1"/>
    <property type="molecule type" value="Genomic_DNA"/>
</dbReference>
<dbReference type="Gene3D" id="3.30.160.60">
    <property type="entry name" value="Classic Zinc Finger"/>
    <property type="match status" value="1"/>
</dbReference>
<dbReference type="Gene3D" id="3.30.40.10">
    <property type="entry name" value="Zinc/RING finger domain, C3HC4 (zinc finger)"/>
    <property type="match status" value="1"/>
</dbReference>
<dbReference type="PROSITE" id="PS00028">
    <property type="entry name" value="ZINC_FINGER_C2H2_1"/>
    <property type="match status" value="2"/>
</dbReference>
<protein>
    <submittedName>
        <fullName evidence="9">Predicted protein</fullName>
    </submittedName>
</protein>
<keyword evidence="10" id="KW-1185">Reference proteome</keyword>
<sequence length="817" mass="89326">MSFNLGPALFKYAARSYINTHPRNLPNITSMIAVNQISQITLYPSPSFSFPHTFLVAQSSAAALSAFLSFWYCVPLSTRMPTCPQCENRYFSNKEALLQHMKTSSAWHPSCSICDRRFSSVQAYDAHMEAKHPPTYDCTVCNRPFHAPFALEDHYRGSPSHPNCSRCGRGFKDTPACEEHHRTAHPKIPCALCGGKSVYEEELNRHYFESQNHPSCTQCAQGFKNDSALREHVQAQHPLSSLQGPPAAASPFLPSNTPPMSPPRVEGPAPTPVASSSLAVFSQELSKHRDTTLYSTGFTPLSPHNRFKDLLLGERRIDSPDLRLSMSYASPINEVQPPLFSPTGLPPPGRDTDRFWASHQNIQVPAASKIPLRSPERTITRPKSPTHWPNMNFGDSPPRAQQVSVIPSRFGIPSPPSSAPATYRRAPDSTTSLLDETFSSTGYVSDTLSSFGDPAPSRTTSVISPRFSRFNSNEGRRIAPPPEFHPRLYPGSIRAQGWRNGQNHNQTYPAIGMPWRSRPQFSEPALDSRSLIVNEDDDIDLKFDSNLELSSDLPTSRGETPVNRPLEDPPAGVSSNLPVPPISYNIIPSSECTSPRSPDVSSPAGLAVLPQISPLAATPVDLINFDIPEAQMPLPESPPVASPVTVILDIGAGGLTSSPSSSLQSYTTSPQELEISRSSFDVEVGTPPQPSPISQVRPYNNRAWNREETKSDGPTPSATRAGTIEVEPSSSIASHDQDSDVPRTMESSVTSLPTTSSANLLHCRACKADTCDDITATMCGHVFCNRCIVDAVIKTSRCPLCMTPTLLYCLFRLDLNT</sequence>
<dbReference type="GO" id="GO:0000977">
    <property type="term" value="F:RNA polymerase II transcription regulatory region sequence-specific DNA binding"/>
    <property type="evidence" value="ECO:0007669"/>
    <property type="project" value="TreeGrafter"/>
</dbReference>
<dbReference type="InterPro" id="IPR017907">
    <property type="entry name" value="Znf_RING_CS"/>
</dbReference>
<feature type="domain" description="C2H2-type" evidence="8">
    <location>
        <begin position="136"/>
        <end position="161"/>
    </location>
</feature>
<gene>
    <name evidence="9" type="ORF">LACBIDRAFT_293969</name>
</gene>
<evidence type="ECO:0000256" key="1">
    <source>
        <dbReference type="ARBA" id="ARBA00022723"/>
    </source>
</evidence>
<feature type="compositionally biased region" description="Polar residues" evidence="6">
    <location>
        <begin position="549"/>
        <end position="558"/>
    </location>
</feature>
<dbReference type="GeneID" id="6075533"/>
<dbReference type="PROSITE" id="PS50157">
    <property type="entry name" value="ZINC_FINGER_C2H2_2"/>
    <property type="match status" value="3"/>
</dbReference>
<dbReference type="GO" id="GO:0008270">
    <property type="term" value="F:zinc ion binding"/>
    <property type="evidence" value="ECO:0007669"/>
    <property type="project" value="UniProtKB-KW"/>
</dbReference>
<evidence type="ECO:0000256" key="5">
    <source>
        <dbReference type="PROSITE-ProRule" id="PRU00042"/>
    </source>
</evidence>
<dbReference type="InParanoid" id="B0D7Z9"/>
<evidence type="ECO:0000259" key="7">
    <source>
        <dbReference type="PROSITE" id="PS50089"/>
    </source>
</evidence>
<accession>B0D7Z9</accession>
<dbReference type="HOGENOM" id="CLU_309258_0_0_1"/>
<dbReference type="AlphaFoldDB" id="B0D7Z9"/>